<organism evidence="2">
    <name type="scientific">Blastocystis hominis</name>
    <dbReference type="NCBI Taxonomy" id="12968"/>
    <lineage>
        <taxon>Eukaryota</taxon>
        <taxon>Sar</taxon>
        <taxon>Stramenopiles</taxon>
        <taxon>Bigyra</taxon>
        <taxon>Opalozoa</taxon>
        <taxon>Opalinata</taxon>
        <taxon>Blastocystidae</taxon>
        <taxon>Blastocystis</taxon>
    </lineage>
</organism>
<dbReference type="EMBL" id="FN668688">
    <property type="protein sequence ID" value="CBK24447.2"/>
    <property type="molecule type" value="Genomic_DNA"/>
</dbReference>
<accession>D8M8Q8</accession>
<evidence type="ECO:0000313" key="2">
    <source>
        <dbReference type="EMBL" id="CBK24447.2"/>
    </source>
</evidence>
<reference evidence="2" key="1">
    <citation type="submission" date="2010-02" db="EMBL/GenBank/DDBJ databases">
        <title>Sequencing and annotation of the Blastocystis hominis genome.</title>
        <authorList>
            <person name="Wincker P."/>
        </authorList>
    </citation>
    <scope>NUCLEOTIDE SEQUENCE</scope>
    <source>
        <strain evidence="2">Singapore isolate B</strain>
    </source>
</reference>
<sequence>MEVSDHFILSYLDSLYRRVEETEDLSCASDLVSLLTQCPRVPDEVFVYMITSFSQTAKQLLDDFSVKVLVDLMKLPSLVPRSLAAMLGLSKSYQNPTNNNNNNNTNNPNNNNSTNTTNSSNGGSSTASNAWIQAMIGLLRGSPAIQHYLEAFLLQDDPHSHLARTLQQFAAFHDGVFVLPPIAEDAVVQRAGQFTLVTPETAMQRARNNRQRPILEQLPQLSRVLPLLALTAVQIQALPRLLESLGSLESMAIDAKTQLIQNQLAKYLPHIESIVVARAETELDDSDELLTYNTEDPNYAKYAQMMQMLANAADKSRELVLPILKSCFQIYRIPKNDTFYSAVTAMYHATNDLRFLFALFNWMTPDQARATLRQLPSIPMQFIPALFDQLGVHPFPLERSEVIACLCEGEGKETNECLKICVQNQYFLDDDVFSAILQSCEEREVSQTVLILAILMVDNRRKAVRKLCSTLGSCLNKETKEMSDLNIDLLATLVNMCDKNSGELLYLLPPKTLGTVLGKTKRGKEWLQRYIEDENMPIPDHVIPLLWCVCFDIQRDRRGE</sequence>
<name>D8M8Q8_BLAHO</name>
<dbReference type="GeneID" id="24921224"/>
<evidence type="ECO:0008006" key="4">
    <source>
        <dbReference type="Google" id="ProtNLM"/>
    </source>
</evidence>
<evidence type="ECO:0000256" key="1">
    <source>
        <dbReference type="SAM" id="MobiDB-lite"/>
    </source>
</evidence>
<dbReference type="Proteomes" id="UP000008312">
    <property type="component" value="Unassembled WGS sequence"/>
</dbReference>
<proteinExistence type="predicted"/>
<dbReference type="InParanoid" id="D8M8Q8"/>
<gene>
    <name evidence="2" type="ORF">GSBLH_T00004187001</name>
</gene>
<keyword evidence="3" id="KW-1185">Reference proteome</keyword>
<dbReference type="AlphaFoldDB" id="D8M8Q8"/>
<feature type="region of interest" description="Disordered" evidence="1">
    <location>
        <begin position="94"/>
        <end position="124"/>
    </location>
</feature>
<dbReference type="RefSeq" id="XP_012898495.1">
    <property type="nucleotide sequence ID" value="XM_013043041.1"/>
</dbReference>
<protein>
    <recommendedName>
        <fullName evidence="4">Symplekin C-terminal domain-containing protein</fullName>
    </recommendedName>
</protein>
<feature type="compositionally biased region" description="Low complexity" evidence="1">
    <location>
        <begin position="95"/>
        <end position="124"/>
    </location>
</feature>
<evidence type="ECO:0000313" key="3">
    <source>
        <dbReference type="Proteomes" id="UP000008312"/>
    </source>
</evidence>